<dbReference type="Proteomes" id="UP000012065">
    <property type="component" value="Unassembled WGS sequence"/>
</dbReference>
<dbReference type="PANTHER" id="PTHR15503:SF22">
    <property type="entry name" value="TRANSPOSON TY3-I GAG POLYPROTEIN"/>
    <property type="match status" value="1"/>
</dbReference>
<name>M5CC14_THACB</name>
<dbReference type="Pfam" id="PF03732">
    <property type="entry name" value="Retrotrans_gag"/>
    <property type="match status" value="1"/>
</dbReference>
<feature type="region of interest" description="Disordered" evidence="1">
    <location>
        <begin position="153"/>
        <end position="176"/>
    </location>
</feature>
<evidence type="ECO:0000313" key="4">
    <source>
        <dbReference type="Proteomes" id="UP000012065"/>
    </source>
</evidence>
<dbReference type="EMBL" id="CAOJ01016201">
    <property type="protein sequence ID" value="CCO36605.1"/>
    <property type="molecule type" value="Genomic_DNA"/>
</dbReference>
<accession>M5CC14</accession>
<feature type="region of interest" description="Disordered" evidence="1">
    <location>
        <begin position="330"/>
        <end position="381"/>
    </location>
</feature>
<gene>
    <name evidence="3" type="ORF">BN14_10746</name>
</gene>
<protein>
    <recommendedName>
        <fullName evidence="2">Retrotransposon gag domain-containing protein</fullName>
    </recommendedName>
</protein>
<organism evidence="3 4">
    <name type="scientific">Thanatephorus cucumeris (strain AG1-IB / isolate 7/3/14)</name>
    <name type="common">Lettuce bottom rot fungus</name>
    <name type="synonym">Rhizoctonia solani</name>
    <dbReference type="NCBI Taxonomy" id="1108050"/>
    <lineage>
        <taxon>Eukaryota</taxon>
        <taxon>Fungi</taxon>
        <taxon>Dikarya</taxon>
        <taxon>Basidiomycota</taxon>
        <taxon>Agaricomycotina</taxon>
        <taxon>Agaricomycetes</taxon>
        <taxon>Cantharellales</taxon>
        <taxon>Ceratobasidiaceae</taxon>
        <taxon>Rhizoctonia</taxon>
        <taxon>Rhizoctonia solani AG-1</taxon>
    </lineage>
</organism>
<sequence length="381" mass="42110">MASSSRPTSALGQHLDQGIPTPAGAPTHQGPATLDEIRDLLHFFGDAISELTRRISTNEEVTRDVRTTVENISQQVDNIATKVNEPRTPEQAHPVRQIDETPRATTSTSGKKVTLAPPADPIRPWYRTHTPATDDEGFSLFDAPDVKPLIPAPTTPGGTLKPVKIKAPEPFKGGSGTEAKQWLARMNGWLRLSATQFNTEEDIVTFLLVNMEGSASAWALPHLANMGSNRATITTAAQFDTAFSRAFFDPDEQRAAERKITTLVQTTTTAAYATEFRTLLMSLDWNDAALKAQFYKGLHWHVKQQLAQKETQPQDLEELISAATRIDNVRRELEISRPPRENRPKPTAAATTSRTNSGTPRIDSDRLKADPNYVSEAERQR</sequence>
<evidence type="ECO:0000313" key="3">
    <source>
        <dbReference type="EMBL" id="CCO36605.1"/>
    </source>
</evidence>
<evidence type="ECO:0000259" key="2">
    <source>
        <dbReference type="Pfam" id="PF03732"/>
    </source>
</evidence>
<reference evidence="3 4" key="1">
    <citation type="journal article" date="2013" name="J. Biotechnol.">
        <title>Establishment and interpretation of the genome sequence of the phytopathogenic fungus Rhizoctonia solani AG1-IB isolate 7/3/14.</title>
        <authorList>
            <person name="Wibberg D.W."/>
            <person name="Jelonek L.J."/>
            <person name="Rupp O.R."/>
            <person name="Hennig M.H."/>
            <person name="Eikmeyer F.E."/>
            <person name="Goesmann A.G."/>
            <person name="Hartmann A.H."/>
            <person name="Borriss R.B."/>
            <person name="Grosch R.G."/>
            <person name="Puehler A.P."/>
            <person name="Schlueter A.S."/>
        </authorList>
    </citation>
    <scope>NUCLEOTIDE SEQUENCE [LARGE SCALE GENOMIC DNA]</scope>
    <source>
        <strain evidence="4">AG1-IB / isolate 7/3/14</strain>
    </source>
</reference>
<feature type="region of interest" description="Disordered" evidence="1">
    <location>
        <begin position="81"/>
        <end position="126"/>
    </location>
</feature>
<evidence type="ECO:0000256" key="1">
    <source>
        <dbReference type="SAM" id="MobiDB-lite"/>
    </source>
</evidence>
<feature type="region of interest" description="Disordered" evidence="1">
    <location>
        <begin position="1"/>
        <end position="31"/>
    </location>
</feature>
<comment type="caution">
    <text evidence="3">The sequence shown here is derived from an EMBL/GenBank/DDBJ whole genome shotgun (WGS) entry which is preliminary data.</text>
</comment>
<dbReference type="InterPro" id="IPR005162">
    <property type="entry name" value="Retrotrans_gag_dom"/>
</dbReference>
<feature type="compositionally biased region" description="Basic and acidic residues" evidence="1">
    <location>
        <begin position="330"/>
        <end position="344"/>
    </location>
</feature>
<dbReference type="PANTHER" id="PTHR15503">
    <property type="entry name" value="LDOC1 RELATED"/>
    <property type="match status" value="1"/>
</dbReference>
<feature type="compositionally biased region" description="Polar residues" evidence="1">
    <location>
        <begin position="1"/>
        <end position="11"/>
    </location>
</feature>
<dbReference type="AlphaFoldDB" id="M5CC14"/>
<feature type="compositionally biased region" description="Polar residues" evidence="1">
    <location>
        <begin position="349"/>
        <end position="359"/>
    </location>
</feature>
<dbReference type="HOGENOM" id="CLU_000384_20_0_1"/>
<proteinExistence type="predicted"/>
<feature type="domain" description="Retrotransposon gag" evidence="2">
    <location>
        <begin position="209"/>
        <end position="299"/>
    </location>
</feature>
<dbReference type="InterPro" id="IPR032567">
    <property type="entry name" value="RTL1-rel"/>
</dbReference>